<evidence type="ECO:0000313" key="2">
    <source>
        <dbReference type="Proteomes" id="UP000005561"/>
    </source>
</evidence>
<sequence>MPPDWEKRSKKNKKQDCTKKNTIFLKNSLHMVKISYIMQML</sequence>
<dbReference type="AlphaFoldDB" id="C6LH42"/>
<name>C6LH42_9FIRM</name>
<evidence type="ECO:0000313" key="1">
    <source>
        <dbReference type="EMBL" id="EET60101.1"/>
    </source>
</evidence>
<protein>
    <submittedName>
        <fullName evidence="1">Uncharacterized protein</fullName>
    </submittedName>
</protein>
<keyword evidence="2" id="KW-1185">Reference proteome</keyword>
<comment type="caution">
    <text evidence="1">The sequence shown here is derived from an EMBL/GenBank/DDBJ whole genome shotgun (WGS) entry which is preliminary data.</text>
</comment>
<gene>
    <name evidence="1" type="ORF">BRYFOR_07952</name>
</gene>
<dbReference type="EMBL" id="ACCL02000013">
    <property type="protein sequence ID" value="EET60101.1"/>
    <property type="molecule type" value="Genomic_DNA"/>
</dbReference>
<dbReference type="Proteomes" id="UP000005561">
    <property type="component" value="Unassembled WGS sequence"/>
</dbReference>
<reference evidence="1" key="1">
    <citation type="submission" date="2009-07" db="EMBL/GenBank/DDBJ databases">
        <authorList>
            <person name="Weinstock G."/>
            <person name="Sodergren E."/>
            <person name="Clifton S."/>
            <person name="Fulton L."/>
            <person name="Fulton B."/>
            <person name="Courtney L."/>
            <person name="Fronick C."/>
            <person name="Harrison M."/>
            <person name="Strong C."/>
            <person name="Farmer C."/>
            <person name="Delahaunty K."/>
            <person name="Markovic C."/>
            <person name="Hall O."/>
            <person name="Minx P."/>
            <person name="Tomlinson C."/>
            <person name="Mitreva M."/>
            <person name="Nelson J."/>
            <person name="Hou S."/>
            <person name="Wollam A."/>
            <person name="Pepin K.H."/>
            <person name="Johnson M."/>
            <person name="Bhonagiri V."/>
            <person name="Nash W.E."/>
            <person name="Warren W."/>
            <person name="Chinwalla A."/>
            <person name="Mardis E.R."/>
            <person name="Wilson R.K."/>
        </authorList>
    </citation>
    <scope>NUCLEOTIDE SEQUENCE [LARGE SCALE GENOMIC DNA]</scope>
    <source>
        <strain evidence="1">DSM 14469</strain>
    </source>
</reference>
<proteinExistence type="predicted"/>
<organism evidence="1 2">
    <name type="scientific">Marvinbryantia formatexigens DSM 14469</name>
    <dbReference type="NCBI Taxonomy" id="478749"/>
    <lineage>
        <taxon>Bacteria</taxon>
        <taxon>Bacillati</taxon>
        <taxon>Bacillota</taxon>
        <taxon>Clostridia</taxon>
        <taxon>Lachnospirales</taxon>
        <taxon>Lachnospiraceae</taxon>
        <taxon>Marvinbryantia</taxon>
    </lineage>
</organism>
<accession>C6LH42</accession>